<dbReference type="OrthoDB" id="9781415at2"/>
<accession>A0A443LPI1</accession>
<dbReference type="Proteomes" id="UP000286594">
    <property type="component" value="Unassembled WGS sequence"/>
</dbReference>
<feature type="binding site" evidence="2">
    <location>
        <begin position="252"/>
        <end position="259"/>
    </location>
    <ligand>
        <name>substrate</name>
    </ligand>
</feature>
<dbReference type="Pfam" id="PF00300">
    <property type="entry name" value="His_Phos_1"/>
    <property type="match status" value="1"/>
</dbReference>
<dbReference type="SUPFAM" id="SSF53254">
    <property type="entry name" value="Phosphoglycerate mutase-like"/>
    <property type="match status" value="1"/>
</dbReference>
<evidence type="ECO:0000256" key="2">
    <source>
        <dbReference type="PIRSR" id="PIRSR613078-2"/>
    </source>
</evidence>
<dbReference type="InterPro" id="IPR050275">
    <property type="entry name" value="PGM_Phosphatase"/>
</dbReference>
<dbReference type="Gene3D" id="3.40.50.1240">
    <property type="entry name" value="Phosphoglycerate mutase-like"/>
    <property type="match status" value="1"/>
</dbReference>
<feature type="active site" description="Proton donor/acceptor" evidence="1">
    <location>
        <position position="330"/>
    </location>
</feature>
<sequence length="426" mass="45158">MDADRRRRRASLYRRSVGRGQPLALRDAAHGPRRGAGCKLWRGGRGLARSARGSAGACRRGAASAARPGRGPWARDGAGLPRGRARGLPLPRASACCRGDAGLSGLARAGWCGGARAAFGGDPPAWPRGARVWRDDRRRAECRGRCGGTACRALCPDRRVANRLHRASGRRDPGRGADPRWPGRVPALERAPAACHHPRASRRHRPRAGDGGLHPGRGPARAGRRAACCPPCRNCGAALVILPFDAPFLFLRHGETAANAADLIAGAMDLPLTPTGRAQARAAAQTLAALPAAERPATIWCSPLARARETAAPVAARLGLPVRLHAGLSERNWGIWEGAPRATLRRDETPAGGEGPLDFRARIRAALVGLDGRTPVLIVAHSGVARELHALIGAGAFRRPLNGEVSRWSPAPDGRWHERPLADTEL</sequence>
<feature type="active site" description="Tele-phosphohistidine intermediate" evidence="1">
    <location>
        <position position="253"/>
    </location>
</feature>
<evidence type="ECO:0000313" key="5">
    <source>
        <dbReference type="Proteomes" id="UP000286594"/>
    </source>
</evidence>
<dbReference type="CDD" id="cd07067">
    <property type="entry name" value="HP_PGM_like"/>
    <property type="match status" value="1"/>
</dbReference>
<dbReference type="GO" id="GO:0016791">
    <property type="term" value="F:phosphatase activity"/>
    <property type="evidence" value="ECO:0007669"/>
    <property type="project" value="TreeGrafter"/>
</dbReference>
<feature type="binding site" evidence="2">
    <location>
        <position position="306"/>
    </location>
    <ligand>
        <name>substrate</name>
    </ligand>
</feature>
<proteinExistence type="predicted"/>
<dbReference type="AlphaFoldDB" id="A0A443LPI1"/>
<organism evidence="4 5">
    <name type="scientific">Paenirhodobacter ferrireducens</name>
    <dbReference type="NCBI Taxonomy" id="1215032"/>
    <lineage>
        <taxon>Bacteria</taxon>
        <taxon>Pseudomonadati</taxon>
        <taxon>Pseudomonadota</taxon>
        <taxon>Alphaproteobacteria</taxon>
        <taxon>Rhodobacterales</taxon>
        <taxon>Rhodobacter group</taxon>
        <taxon>Paenirhodobacter</taxon>
    </lineage>
</organism>
<gene>
    <name evidence="4" type="ORF">EOW65_04970</name>
</gene>
<dbReference type="EMBL" id="SAVB01000005">
    <property type="protein sequence ID" value="RWR51063.1"/>
    <property type="molecule type" value="Genomic_DNA"/>
</dbReference>
<dbReference type="InterPro" id="IPR013078">
    <property type="entry name" value="His_Pase_superF_clade-1"/>
</dbReference>
<dbReference type="PANTHER" id="PTHR48100">
    <property type="entry name" value="BROAD-SPECIFICITY PHOSPHATASE YOR283W-RELATED"/>
    <property type="match status" value="1"/>
</dbReference>
<dbReference type="SMART" id="SM00855">
    <property type="entry name" value="PGAM"/>
    <property type="match status" value="1"/>
</dbReference>
<dbReference type="PANTHER" id="PTHR48100:SF1">
    <property type="entry name" value="HISTIDINE PHOSPHATASE FAMILY PROTEIN-RELATED"/>
    <property type="match status" value="1"/>
</dbReference>
<reference evidence="4 5" key="1">
    <citation type="submission" date="2019-01" db="EMBL/GenBank/DDBJ databases">
        <title>Sinorhodobacter populi sp. nov. isolated from the symptomatic bark tissue of Populus euramericana canker.</title>
        <authorList>
            <person name="Xu G."/>
        </authorList>
    </citation>
    <scope>NUCLEOTIDE SEQUENCE [LARGE SCALE GENOMIC DNA]</scope>
    <source>
        <strain evidence="4 5">CCTCC AB2012026</strain>
    </source>
</reference>
<dbReference type="InterPro" id="IPR029033">
    <property type="entry name" value="His_PPase_superfam"/>
</dbReference>
<evidence type="ECO:0000313" key="4">
    <source>
        <dbReference type="EMBL" id="RWR51063.1"/>
    </source>
</evidence>
<comment type="caution">
    <text evidence="4">The sequence shown here is derived from an EMBL/GenBank/DDBJ whole genome shotgun (WGS) entry which is preliminary data.</text>
</comment>
<feature type="compositionally biased region" description="Basic residues" evidence="3">
    <location>
        <begin position="196"/>
        <end position="206"/>
    </location>
</feature>
<keyword evidence="5" id="KW-1185">Reference proteome</keyword>
<name>A0A443LPI1_9RHOB</name>
<feature type="region of interest" description="Disordered" evidence="3">
    <location>
        <begin position="166"/>
        <end position="219"/>
    </location>
</feature>
<feature type="compositionally biased region" description="Basic and acidic residues" evidence="3">
    <location>
        <begin position="169"/>
        <end position="178"/>
    </location>
</feature>
<protein>
    <submittedName>
        <fullName evidence="4">Histidine phosphatase family protein</fullName>
    </submittedName>
</protein>
<evidence type="ECO:0000256" key="3">
    <source>
        <dbReference type="SAM" id="MobiDB-lite"/>
    </source>
</evidence>
<feature type="compositionally biased region" description="Low complexity" evidence="3">
    <location>
        <begin position="179"/>
        <end position="195"/>
    </location>
</feature>
<dbReference type="GO" id="GO:0005737">
    <property type="term" value="C:cytoplasm"/>
    <property type="evidence" value="ECO:0007669"/>
    <property type="project" value="TreeGrafter"/>
</dbReference>
<evidence type="ECO:0000256" key="1">
    <source>
        <dbReference type="PIRSR" id="PIRSR613078-1"/>
    </source>
</evidence>